<keyword evidence="3" id="KW-0378">Hydrolase</keyword>
<comment type="catalytic activity">
    <reaction evidence="1">
        <text>All bonds known to be hydrolyzed by this endopeptidase have arginine in P1 and an acidic residue in P4. P6 is often occupied by an acidic residue or by a hydroxy-amino-acid residue, the phosphorylation of which enhances cleavage.</text>
        <dbReference type="EC" id="3.4.22.49"/>
    </reaction>
</comment>
<sequence>MLVSRLSFKNEPIVVLLPLDSISQDLDEGDLSTDSCTFSKCEEHIEKWRCPWGFTVVDDVAPAFKTILEENYKSTITPFEDTTQNRMLWWRRRKNHDHCLDKLLRNLEEVWFGSWKCLLLGEWLNCKNFDLVLKNLVNDLRSKCKWDVNKGLLKIVLGGFKYVSDGKTLVSQLCSKKDCYIAKVGHCDEVRRGIMLNAANGFEISSEVAFELLSEALNVLEVDDTVNREPIILVLDYEVQMLPWENLPILRNQEVYRIPSVSCISAVLHGGSNHKEQVERNLLPFPLIDPLDAFYLLNPDGDLGGTQTEFENYFRDQNLEGKAGSRPTIKELASALERHDLFIYFGHGSGAQYISRHEIQKLDKCAATLLMGCSSGSLTLPGQYAPQGVPLSYLLAGSPAIVSNLWEVTDKDIDRFGRAMLDAWLKERSDMPMECFQCNLLSEEFEAMKLKGCKGRPKRKAPRKKLLELAADESESPKICGHRRKIGAFMGQAREVCTLPFLTGASPVCYGVPTGI</sequence>
<feature type="domain" description="Peptidase C50" evidence="5">
    <location>
        <begin position="290"/>
        <end position="384"/>
    </location>
</feature>
<dbReference type="PANTHER" id="PTHR12792:SF0">
    <property type="entry name" value="SEPARIN"/>
    <property type="match status" value="1"/>
</dbReference>
<dbReference type="EMBL" id="JBGMDY010000008">
    <property type="protein sequence ID" value="KAL2324770.1"/>
    <property type="molecule type" value="Genomic_DNA"/>
</dbReference>
<dbReference type="PROSITE" id="PS51700">
    <property type="entry name" value="SEPARIN"/>
    <property type="match status" value="1"/>
</dbReference>
<keyword evidence="4" id="KW-0159">Chromosome partition</keyword>
<dbReference type="GO" id="GO:0016787">
    <property type="term" value="F:hydrolase activity"/>
    <property type="evidence" value="ECO:0007669"/>
    <property type="project" value="UniProtKB-KW"/>
</dbReference>
<proteinExistence type="predicted"/>
<evidence type="ECO:0000256" key="2">
    <source>
        <dbReference type="ARBA" id="ARBA00012489"/>
    </source>
</evidence>
<dbReference type="GO" id="GO:0098813">
    <property type="term" value="P:nuclear chromosome segregation"/>
    <property type="evidence" value="ECO:0007669"/>
    <property type="project" value="UniProtKB-ARBA"/>
</dbReference>
<accession>A0ABD1LPB0</accession>
<comment type="caution">
    <text evidence="6">The sequence shown here is derived from an EMBL/GenBank/DDBJ whole genome shotgun (WGS) entry which is preliminary data.</text>
</comment>
<evidence type="ECO:0000256" key="1">
    <source>
        <dbReference type="ARBA" id="ARBA00000451"/>
    </source>
</evidence>
<name>A0ABD1LPB0_9FABA</name>
<dbReference type="PANTHER" id="PTHR12792">
    <property type="entry name" value="EXTRA SPINDLE POLES 1-RELATED"/>
    <property type="match status" value="1"/>
</dbReference>
<dbReference type="InterPro" id="IPR005314">
    <property type="entry name" value="Peptidase_C50"/>
</dbReference>
<evidence type="ECO:0000259" key="5">
    <source>
        <dbReference type="PROSITE" id="PS51700"/>
    </source>
</evidence>
<organism evidence="6 7">
    <name type="scientific">Flemingia macrophylla</name>
    <dbReference type="NCBI Taxonomy" id="520843"/>
    <lineage>
        <taxon>Eukaryota</taxon>
        <taxon>Viridiplantae</taxon>
        <taxon>Streptophyta</taxon>
        <taxon>Embryophyta</taxon>
        <taxon>Tracheophyta</taxon>
        <taxon>Spermatophyta</taxon>
        <taxon>Magnoliopsida</taxon>
        <taxon>eudicotyledons</taxon>
        <taxon>Gunneridae</taxon>
        <taxon>Pentapetalae</taxon>
        <taxon>rosids</taxon>
        <taxon>fabids</taxon>
        <taxon>Fabales</taxon>
        <taxon>Fabaceae</taxon>
        <taxon>Papilionoideae</taxon>
        <taxon>50 kb inversion clade</taxon>
        <taxon>NPAAA clade</taxon>
        <taxon>indigoferoid/millettioid clade</taxon>
        <taxon>Phaseoleae</taxon>
        <taxon>Flemingia</taxon>
    </lineage>
</organism>
<keyword evidence="7" id="KW-1185">Reference proteome</keyword>
<evidence type="ECO:0000256" key="3">
    <source>
        <dbReference type="ARBA" id="ARBA00022801"/>
    </source>
</evidence>
<dbReference type="AlphaFoldDB" id="A0ABD1LPB0"/>
<dbReference type="Pfam" id="PF03568">
    <property type="entry name" value="Separin_C"/>
    <property type="match status" value="1"/>
</dbReference>
<dbReference type="EC" id="3.4.22.49" evidence="2"/>
<dbReference type="InterPro" id="IPR030397">
    <property type="entry name" value="SEPARIN_core_dom"/>
</dbReference>
<evidence type="ECO:0000313" key="7">
    <source>
        <dbReference type="Proteomes" id="UP001603857"/>
    </source>
</evidence>
<dbReference type="Proteomes" id="UP001603857">
    <property type="component" value="Unassembled WGS sequence"/>
</dbReference>
<protein>
    <recommendedName>
        <fullName evidence="2">separase</fullName>
        <ecNumber evidence="2">3.4.22.49</ecNumber>
    </recommendedName>
</protein>
<gene>
    <name evidence="6" type="ORF">Fmac_023828</name>
</gene>
<reference evidence="6 7" key="1">
    <citation type="submission" date="2024-08" db="EMBL/GenBank/DDBJ databases">
        <title>Insights into the chromosomal genome structure of Flemingia macrophylla.</title>
        <authorList>
            <person name="Ding Y."/>
            <person name="Zhao Y."/>
            <person name="Bi W."/>
            <person name="Wu M."/>
            <person name="Zhao G."/>
            <person name="Gong Y."/>
            <person name="Li W."/>
            <person name="Zhang P."/>
        </authorList>
    </citation>
    <scope>NUCLEOTIDE SEQUENCE [LARGE SCALE GENOMIC DNA]</scope>
    <source>
        <strain evidence="6">DYQJB</strain>
        <tissue evidence="6">Leaf</tissue>
    </source>
</reference>
<evidence type="ECO:0000313" key="6">
    <source>
        <dbReference type="EMBL" id="KAL2324770.1"/>
    </source>
</evidence>
<evidence type="ECO:0000256" key="4">
    <source>
        <dbReference type="ARBA" id="ARBA00022829"/>
    </source>
</evidence>
<dbReference type="GO" id="GO:0000280">
    <property type="term" value="P:nuclear division"/>
    <property type="evidence" value="ECO:0007669"/>
    <property type="project" value="UniProtKB-ARBA"/>
</dbReference>